<feature type="transmembrane region" description="Helical" evidence="5">
    <location>
        <begin position="407"/>
        <end position="427"/>
    </location>
</feature>
<protein>
    <submittedName>
        <fullName evidence="6">Transmembrane transporter</fullName>
    </submittedName>
</protein>
<dbReference type="GeneID" id="80876812"/>
<dbReference type="RefSeq" id="XP_056038782.1">
    <property type="nucleotide sequence ID" value="XM_056182123.1"/>
</dbReference>
<dbReference type="Pfam" id="PF07690">
    <property type="entry name" value="MFS_1"/>
    <property type="match status" value="1"/>
</dbReference>
<evidence type="ECO:0000256" key="1">
    <source>
        <dbReference type="ARBA" id="ARBA00004141"/>
    </source>
</evidence>
<feature type="transmembrane region" description="Helical" evidence="5">
    <location>
        <begin position="469"/>
        <end position="489"/>
    </location>
</feature>
<dbReference type="SUPFAM" id="SSF103473">
    <property type="entry name" value="MFS general substrate transporter"/>
    <property type="match status" value="1"/>
</dbReference>
<dbReference type="InterPro" id="IPR036259">
    <property type="entry name" value="MFS_trans_sf"/>
</dbReference>
<dbReference type="InterPro" id="IPR051068">
    <property type="entry name" value="MFS_Domain-Containing_Protein"/>
</dbReference>
<dbReference type="Proteomes" id="UP001212411">
    <property type="component" value="Chromosome 2"/>
</dbReference>
<feature type="transmembrane region" description="Helical" evidence="5">
    <location>
        <begin position="221"/>
        <end position="241"/>
    </location>
</feature>
<feature type="transmembrane region" description="Helical" evidence="5">
    <location>
        <begin position="180"/>
        <end position="200"/>
    </location>
</feature>
<dbReference type="GO" id="GO:0022857">
    <property type="term" value="F:transmembrane transporter activity"/>
    <property type="evidence" value="ECO:0007669"/>
    <property type="project" value="InterPro"/>
</dbReference>
<name>A0AAF0AYE5_9SCHI</name>
<feature type="transmembrane region" description="Helical" evidence="5">
    <location>
        <begin position="119"/>
        <end position="141"/>
    </location>
</feature>
<feature type="transmembrane region" description="Helical" evidence="5">
    <location>
        <begin position="348"/>
        <end position="368"/>
    </location>
</feature>
<evidence type="ECO:0000313" key="7">
    <source>
        <dbReference type="Proteomes" id="UP001212411"/>
    </source>
</evidence>
<feature type="transmembrane region" description="Helical" evidence="5">
    <location>
        <begin position="439"/>
        <end position="463"/>
    </location>
</feature>
<evidence type="ECO:0000256" key="3">
    <source>
        <dbReference type="ARBA" id="ARBA00022989"/>
    </source>
</evidence>
<evidence type="ECO:0000256" key="2">
    <source>
        <dbReference type="ARBA" id="ARBA00022692"/>
    </source>
</evidence>
<evidence type="ECO:0000313" key="6">
    <source>
        <dbReference type="EMBL" id="WBW74539.1"/>
    </source>
</evidence>
<proteinExistence type="predicted"/>
<evidence type="ECO:0000256" key="4">
    <source>
        <dbReference type="ARBA" id="ARBA00023136"/>
    </source>
</evidence>
<dbReference type="PANTHER" id="PTHR23510">
    <property type="entry name" value="INNER MEMBRANE TRANSPORT PROTEIN YAJR"/>
    <property type="match status" value="1"/>
</dbReference>
<dbReference type="PANTHER" id="PTHR23510:SF76">
    <property type="entry name" value="MEMBRANE TRANSPORTER"/>
    <property type="match status" value="1"/>
</dbReference>
<gene>
    <name evidence="6" type="ORF">SOMG_03332</name>
</gene>
<feature type="transmembrane region" description="Helical" evidence="5">
    <location>
        <begin position="153"/>
        <end position="174"/>
    </location>
</feature>
<comment type="subcellular location">
    <subcellularLocation>
        <location evidence="1">Membrane</location>
        <topology evidence="1">Multi-pass membrane protein</topology>
    </subcellularLocation>
</comment>
<dbReference type="GO" id="GO:0016020">
    <property type="term" value="C:membrane"/>
    <property type="evidence" value="ECO:0007669"/>
    <property type="project" value="UniProtKB-SubCell"/>
</dbReference>
<reference evidence="6 7" key="1">
    <citation type="journal article" date="2023" name="G3 (Bethesda)">
        <title>A high-quality reference genome for the fission yeast Schizosaccharomyces osmophilus.</title>
        <authorList>
            <person name="Jia G.S."/>
            <person name="Zhang W.C."/>
            <person name="Liang Y."/>
            <person name="Liu X.H."/>
            <person name="Rhind N."/>
            <person name="Pidoux A."/>
            <person name="Brysch-Herzberg M."/>
            <person name="Du L.L."/>
        </authorList>
    </citation>
    <scope>NUCLEOTIDE SEQUENCE [LARGE SCALE GENOMIC DNA]</scope>
    <source>
        <strain evidence="6 7">CBS 15793</strain>
    </source>
</reference>
<keyword evidence="2 5" id="KW-0812">Transmembrane</keyword>
<evidence type="ECO:0000256" key="5">
    <source>
        <dbReference type="SAM" id="Phobius"/>
    </source>
</evidence>
<dbReference type="EMBL" id="CP115612">
    <property type="protein sequence ID" value="WBW74539.1"/>
    <property type="molecule type" value="Genomic_DNA"/>
</dbReference>
<feature type="transmembrane region" description="Helical" evidence="5">
    <location>
        <begin position="377"/>
        <end position="395"/>
    </location>
</feature>
<keyword evidence="7" id="KW-1185">Reference proteome</keyword>
<dbReference type="AlphaFoldDB" id="A0AAF0AYE5"/>
<keyword evidence="3 5" id="KW-1133">Transmembrane helix</keyword>
<dbReference type="InterPro" id="IPR011701">
    <property type="entry name" value="MFS"/>
</dbReference>
<accession>A0AAF0AYE5</accession>
<dbReference type="Gene3D" id="1.20.1250.20">
    <property type="entry name" value="MFS general substrate transporter like domains"/>
    <property type="match status" value="1"/>
</dbReference>
<feature type="transmembrane region" description="Helical" evidence="5">
    <location>
        <begin position="309"/>
        <end position="328"/>
    </location>
</feature>
<feature type="transmembrane region" description="Helical" evidence="5">
    <location>
        <begin position="261"/>
        <end position="278"/>
    </location>
</feature>
<organism evidence="6 7">
    <name type="scientific">Schizosaccharomyces osmophilus</name>
    <dbReference type="NCBI Taxonomy" id="2545709"/>
    <lineage>
        <taxon>Eukaryota</taxon>
        <taxon>Fungi</taxon>
        <taxon>Dikarya</taxon>
        <taxon>Ascomycota</taxon>
        <taxon>Taphrinomycotina</taxon>
        <taxon>Schizosaccharomycetes</taxon>
        <taxon>Schizosaccharomycetales</taxon>
        <taxon>Schizosaccharomycetaceae</taxon>
        <taxon>Schizosaccharomyces</taxon>
    </lineage>
</organism>
<sequence length="497" mass="55603">MENSQENEGVLLSHRRHMVGSMPTRRASAFSRIENVEPVAENIELQTLPNKQKQKQTQVEEVSTTTEAGMYYFEEDPNMLPPKRSIAFILINNLMCEMTATTALPISAAYTQYLGGTDAFSGLVIGIPTLVSLAFMYPMLLFANPKSAHGYTLYFRPLLISCFSQIIGHMLYSLAYRAHWVYLILIGRMFNGIGFTMFLYHKKYLADKEFVGRNRSTFLSTLNILAQTLGFMSGAFIGGVLAKASRNSKNLYWNEYTAGSWFMLIAWAVYMVFLKLFFKEVLPVNNRDLTQRAEANQGRGIRLSFVQKCFVVFLFLAAFSCYFTVMGYQTSIPIYASRAYDYNPFQTGNFLALSSLVVAPFILFSTLLSRWLEDRQIMLLGVLLGTIALVVHLILDAVHKLPVQPYFVIYSLMTFGFGVGAAPFMSLSSKQLHPKFQILVSIVVQVGISLADTVGAITGGAIYNITTVGFIAMNLGLAVLVLIALLCLWNSIKEKTT</sequence>
<keyword evidence="4 5" id="KW-0472">Membrane</keyword>
<feature type="transmembrane region" description="Helical" evidence="5">
    <location>
        <begin position="86"/>
        <end position="107"/>
    </location>
</feature>
<dbReference type="KEGG" id="som:SOMG_03332"/>